<accession>A0A0J7XIH1</accession>
<dbReference type="Proteomes" id="UP000052268">
    <property type="component" value="Unassembled WGS sequence"/>
</dbReference>
<keyword evidence="3" id="KW-1185">Reference proteome</keyword>
<dbReference type="AlphaFoldDB" id="A0A0J7XIH1"/>
<evidence type="ECO:0000256" key="1">
    <source>
        <dbReference type="SAM" id="SignalP"/>
    </source>
</evidence>
<organism evidence="2 3">
    <name type="scientific">Novosphingobium barchaimii LL02</name>
    <dbReference type="NCBI Taxonomy" id="1114963"/>
    <lineage>
        <taxon>Bacteria</taxon>
        <taxon>Pseudomonadati</taxon>
        <taxon>Pseudomonadota</taxon>
        <taxon>Alphaproteobacteria</taxon>
        <taxon>Sphingomonadales</taxon>
        <taxon>Sphingomonadaceae</taxon>
        <taxon>Novosphingobium</taxon>
    </lineage>
</organism>
<feature type="signal peptide" evidence="1">
    <location>
        <begin position="1"/>
        <end position="19"/>
    </location>
</feature>
<sequence length="140" mass="15209">MVRFMSVMGLMACSSTALAQTCPVNMTLVTAQISRLETSYGDTLSDISCDAPTIPAQRILCGEVGGNDDQLWTMSRLDDLAFAYAYENATKTEFDPDNTPRDAAFIARRDACKDQTCLCEALIAHSNASLGGLSPYTHRQ</sequence>
<feature type="chain" id="PRO_5005291378" evidence="1">
    <location>
        <begin position="20"/>
        <end position="140"/>
    </location>
</feature>
<proteinExistence type="predicted"/>
<name>A0A0J7XIH1_9SPHN</name>
<evidence type="ECO:0000313" key="3">
    <source>
        <dbReference type="Proteomes" id="UP000052268"/>
    </source>
</evidence>
<dbReference type="PATRIC" id="fig|1114963.3.peg.4003"/>
<evidence type="ECO:0000313" key="2">
    <source>
        <dbReference type="EMBL" id="KMS51826.1"/>
    </source>
</evidence>
<protein>
    <submittedName>
        <fullName evidence="2">Uncharacterized protein</fullName>
    </submittedName>
</protein>
<keyword evidence="1" id="KW-0732">Signal</keyword>
<comment type="caution">
    <text evidence="2">The sequence shown here is derived from an EMBL/GenBank/DDBJ whole genome shotgun (WGS) entry which is preliminary data.</text>
</comment>
<reference evidence="2 3" key="1">
    <citation type="journal article" date="2015" name="G3 (Bethesda)">
        <title>Insights into Ongoing Evolution of the Hexachlorocyclohexane Catabolic Pathway from Comparative Genomics of Ten Sphingomonadaceae Strains.</title>
        <authorList>
            <person name="Pearce S.L."/>
            <person name="Oakeshott J.G."/>
            <person name="Pandey G."/>
        </authorList>
    </citation>
    <scope>NUCLEOTIDE SEQUENCE [LARGE SCALE GENOMIC DNA]</scope>
    <source>
        <strain evidence="2 3">LL02</strain>
    </source>
</reference>
<dbReference type="EMBL" id="JACU01000010">
    <property type="protein sequence ID" value="KMS51826.1"/>
    <property type="molecule type" value="Genomic_DNA"/>
</dbReference>
<gene>
    <name evidence="2" type="ORF">V474_01955</name>
</gene>